<gene>
    <name evidence="2" type="ORF">ACFR99_01475</name>
</gene>
<keyword evidence="3" id="KW-1185">Reference proteome</keyword>
<sequence length="67" mass="7803">MDQKGDIGSIETSHMDRTGGYVRHPSETVERGCEYCSWHAVDGSYPALIKRYQDHLRDEHPTAWLRR</sequence>
<organism evidence="2 3">
    <name type="scientific">Haloarchaeobius amylolyticus</name>
    <dbReference type="NCBI Taxonomy" id="1198296"/>
    <lineage>
        <taxon>Archaea</taxon>
        <taxon>Methanobacteriati</taxon>
        <taxon>Methanobacteriota</taxon>
        <taxon>Stenosarchaea group</taxon>
        <taxon>Halobacteria</taxon>
        <taxon>Halobacteriales</taxon>
        <taxon>Halorubellaceae</taxon>
        <taxon>Haloarchaeobius</taxon>
    </lineage>
</organism>
<dbReference type="EMBL" id="JBHUDI010000001">
    <property type="protein sequence ID" value="MFD1562240.1"/>
    <property type="molecule type" value="Genomic_DNA"/>
</dbReference>
<proteinExistence type="predicted"/>
<accession>A0ABD6BB39</accession>
<evidence type="ECO:0000313" key="3">
    <source>
        <dbReference type="Proteomes" id="UP001597076"/>
    </source>
</evidence>
<feature type="region of interest" description="Disordered" evidence="1">
    <location>
        <begin position="1"/>
        <end position="23"/>
    </location>
</feature>
<comment type="caution">
    <text evidence="2">The sequence shown here is derived from an EMBL/GenBank/DDBJ whole genome shotgun (WGS) entry which is preliminary data.</text>
</comment>
<reference evidence="2 3" key="1">
    <citation type="journal article" date="2019" name="Int. J. Syst. Evol. Microbiol.">
        <title>The Global Catalogue of Microorganisms (GCM) 10K type strain sequencing project: providing services to taxonomists for standard genome sequencing and annotation.</title>
        <authorList>
            <consortium name="The Broad Institute Genomics Platform"/>
            <consortium name="The Broad Institute Genome Sequencing Center for Infectious Disease"/>
            <person name="Wu L."/>
            <person name="Ma J."/>
        </authorList>
    </citation>
    <scope>NUCLEOTIDE SEQUENCE [LARGE SCALE GENOMIC DNA]</scope>
    <source>
        <strain evidence="2 3">CGMCC 1.12230</strain>
    </source>
</reference>
<evidence type="ECO:0000256" key="1">
    <source>
        <dbReference type="SAM" id="MobiDB-lite"/>
    </source>
</evidence>
<protein>
    <submittedName>
        <fullName evidence="2">Uncharacterized protein</fullName>
    </submittedName>
</protein>
<dbReference type="RefSeq" id="WP_390283665.1">
    <property type="nucleotide sequence ID" value="NZ_JBHUDI010000001.1"/>
</dbReference>
<dbReference type="AlphaFoldDB" id="A0ABD6BB39"/>
<dbReference type="Proteomes" id="UP001597076">
    <property type="component" value="Unassembled WGS sequence"/>
</dbReference>
<name>A0ABD6BB39_9EURY</name>
<evidence type="ECO:0000313" key="2">
    <source>
        <dbReference type="EMBL" id="MFD1562240.1"/>
    </source>
</evidence>